<evidence type="ECO:0000313" key="2">
    <source>
        <dbReference type="EMBL" id="TNN77384.1"/>
    </source>
</evidence>
<dbReference type="EMBL" id="SRLO01000083">
    <property type="protein sequence ID" value="TNN77384.1"/>
    <property type="molecule type" value="Genomic_DNA"/>
</dbReference>
<comment type="caution">
    <text evidence="2">The sequence shown here is derived from an EMBL/GenBank/DDBJ whole genome shotgun (WGS) entry which is preliminary data.</text>
</comment>
<reference evidence="2 3" key="1">
    <citation type="submission" date="2019-03" db="EMBL/GenBank/DDBJ databases">
        <title>First draft genome of Liparis tanakae, snailfish: a comprehensive survey of snailfish specific genes.</title>
        <authorList>
            <person name="Kim W."/>
            <person name="Song I."/>
            <person name="Jeong J.-H."/>
            <person name="Kim D."/>
            <person name="Kim S."/>
            <person name="Ryu S."/>
            <person name="Song J.Y."/>
            <person name="Lee S.K."/>
        </authorList>
    </citation>
    <scope>NUCLEOTIDE SEQUENCE [LARGE SCALE GENOMIC DNA]</scope>
    <source>
        <tissue evidence="2">Muscle</tissue>
    </source>
</reference>
<sequence length="96" mass="10299">MKMTTEPNIRPFIQVAATHPSTAPSPPSLQGSISSSAPPVRTREAGEHTSRFQKNKKSISRGLLEKANMVISVDQQAPFNTATQPDSGATPQEKKA</sequence>
<evidence type="ECO:0000313" key="3">
    <source>
        <dbReference type="Proteomes" id="UP000314294"/>
    </source>
</evidence>
<protein>
    <submittedName>
        <fullName evidence="2">Uncharacterized protein</fullName>
    </submittedName>
</protein>
<name>A0A4Z2IIW3_9TELE</name>
<feature type="region of interest" description="Disordered" evidence="1">
    <location>
        <begin position="18"/>
        <end position="59"/>
    </location>
</feature>
<gene>
    <name evidence="2" type="ORF">EYF80_012348</name>
</gene>
<keyword evidence="3" id="KW-1185">Reference proteome</keyword>
<organism evidence="2 3">
    <name type="scientific">Liparis tanakae</name>
    <name type="common">Tanaka's snailfish</name>
    <dbReference type="NCBI Taxonomy" id="230148"/>
    <lineage>
        <taxon>Eukaryota</taxon>
        <taxon>Metazoa</taxon>
        <taxon>Chordata</taxon>
        <taxon>Craniata</taxon>
        <taxon>Vertebrata</taxon>
        <taxon>Euteleostomi</taxon>
        <taxon>Actinopterygii</taxon>
        <taxon>Neopterygii</taxon>
        <taxon>Teleostei</taxon>
        <taxon>Neoteleostei</taxon>
        <taxon>Acanthomorphata</taxon>
        <taxon>Eupercaria</taxon>
        <taxon>Perciformes</taxon>
        <taxon>Cottioidei</taxon>
        <taxon>Cottales</taxon>
        <taxon>Liparidae</taxon>
        <taxon>Liparis</taxon>
    </lineage>
</organism>
<dbReference type="AlphaFoldDB" id="A0A4Z2IIW3"/>
<evidence type="ECO:0000256" key="1">
    <source>
        <dbReference type="SAM" id="MobiDB-lite"/>
    </source>
</evidence>
<feature type="region of interest" description="Disordered" evidence="1">
    <location>
        <begin position="75"/>
        <end position="96"/>
    </location>
</feature>
<feature type="compositionally biased region" description="Low complexity" evidence="1">
    <location>
        <begin position="18"/>
        <end position="39"/>
    </location>
</feature>
<accession>A0A4Z2IIW3</accession>
<dbReference type="Proteomes" id="UP000314294">
    <property type="component" value="Unassembled WGS sequence"/>
</dbReference>
<feature type="compositionally biased region" description="Polar residues" evidence="1">
    <location>
        <begin position="75"/>
        <end position="90"/>
    </location>
</feature>
<proteinExistence type="predicted"/>
<feature type="compositionally biased region" description="Basic and acidic residues" evidence="1">
    <location>
        <begin position="41"/>
        <end position="50"/>
    </location>
</feature>